<evidence type="ECO:0000256" key="1">
    <source>
        <dbReference type="SAM" id="Phobius"/>
    </source>
</evidence>
<evidence type="ECO:0008006" key="4">
    <source>
        <dbReference type="Google" id="ProtNLM"/>
    </source>
</evidence>
<keyword evidence="3" id="KW-1185">Reference proteome</keyword>
<keyword evidence="1" id="KW-0472">Membrane</keyword>
<reference evidence="3" key="1">
    <citation type="journal article" date="2010" name="Nat. Biotechnol.">
        <title>Draft genome sequence of the oilseed species Ricinus communis.</title>
        <authorList>
            <person name="Chan A.P."/>
            <person name="Crabtree J."/>
            <person name="Zhao Q."/>
            <person name="Lorenzi H."/>
            <person name="Orvis J."/>
            <person name="Puiu D."/>
            <person name="Melake-Berhan A."/>
            <person name="Jones K.M."/>
            <person name="Redman J."/>
            <person name="Chen G."/>
            <person name="Cahoon E.B."/>
            <person name="Gedil M."/>
            <person name="Stanke M."/>
            <person name="Haas B.J."/>
            <person name="Wortman J.R."/>
            <person name="Fraser-Liggett C.M."/>
            <person name="Ravel J."/>
            <person name="Rabinowicz P.D."/>
        </authorList>
    </citation>
    <scope>NUCLEOTIDE SEQUENCE [LARGE SCALE GENOMIC DNA]</scope>
    <source>
        <strain evidence="3">cv. Hale</strain>
    </source>
</reference>
<dbReference type="Proteomes" id="UP000008311">
    <property type="component" value="Unassembled WGS sequence"/>
</dbReference>
<name>B9TBW5_RICCO</name>
<accession>B9TBW5</accession>
<evidence type="ECO:0000313" key="2">
    <source>
        <dbReference type="EMBL" id="EEF26649.1"/>
    </source>
</evidence>
<keyword evidence="1" id="KW-1133">Transmembrane helix</keyword>
<protein>
    <recommendedName>
        <fullName evidence="4">Reverse transcriptase zinc-binding domain-containing protein</fullName>
    </recommendedName>
</protein>
<dbReference type="EMBL" id="EQ976805">
    <property type="protein sequence ID" value="EEF26649.1"/>
    <property type="molecule type" value="Genomic_DNA"/>
</dbReference>
<dbReference type="InParanoid" id="B9TBW5"/>
<dbReference type="AlphaFoldDB" id="B9TBW5"/>
<feature type="transmembrane region" description="Helical" evidence="1">
    <location>
        <begin position="103"/>
        <end position="126"/>
    </location>
</feature>
<gene>
    <name evidence="2" type="ORF">RCOM_2087620</name>
</gene>
<keyword evidence="1" id="KW-0812">Transmembrane</keyword>
<organism evidence="2 3">
    <name type="scientific">Ricinus communis</name>
    <name type="common">Castor bean</name>
    <dbReference type="NCBI Taxonomy" id="3988"/>
    <lineage>
        <taxon>Eukaryota</taxon>
        <taxon>Viridiplantae</taxon>
        <taxon>Streptophyta</taxon>
        <taxon>Embryophyta</taxon>
        <taxon>Tracheophyta</taxon>
        <taxon>Spermatophyta</taxon>
        <taxon>Magnoliopsida</taxon>
        <taxon>eudicotyledons</taxon>
        <taxon>Gunneridae</taxon>
        <taxon>Pentapetalae</taxon>
        <taxon>rosids</taxon>
        <taxon>fabids</taxon>
        <taxon>Malpighiales</taxon>
        <taxon>Euphorbiaceae</taxon>
        <taxon>Acalyphoideae</taxon>
        <taxon>Acalypheae</taxon>
        <taxon>Ricinus</taxon>
    </lineage>
</organism>
<evidence type="ECO:0000313" key="3">
    <source>
        <dbReference type="Proteomes" id="UP000008311"/>
    </source>
</evidence>
<sequence length="128" mass="14611">MAYKENLLTNQCRVERHLAQDAVYHICKNGDILHLLTDCIFARHFWLRGFIDIAWNPSSVGWYKLNTDGIVKRNGLSPADSCYEEAGILSFNIHSERLTLLRIGWLLSPSPLSWGFIICSVLLMACSR</sequence>
<proteinExistence type="predicted"/>